<comment type="function">
    <text evidence="6">Causes loosening and extension of plant cell walls by disrupting non-covalent bonding between cellulose microfibrils and matrix glucans. No enzymatic activity has been found.</text>
</comment>
<dbReference type="GO" id="GO:0071555">
    <property type="term" value="P:cell wall organization"/>
    <property type="evidence" value="ECO:0007669"/>
    <property type="project" value="UniProtKB-KW"/>
</dbReference>
<dbReference type="GO" id="GO:0016020">
    <property type="term" value="C:membrane"/>
    <property type="evidence" value="ECO:0007669"/>
    <property type="project" value="UniProtKB-SubCell"/>
</dbReference>
<evidence type="ECO:0000313" key="9">
    <source>
        <dbReference type="EMBL" id="KAL3685607.1"/>
    </source>
</evidence>
<keyword evidence="5" id="KW-0472">Membrane</keyword>
<keyword evidence="6" id="KW-0961">Cell wall biogenesis/degradation</keyword>
<feature type="signal peptide" evidence="6">
    <location>
        <begin position="1"/>
        <end position="29"/>
    </location>
</feature>
<dbReference type="InterPro" id="IPR009009">
    <property type="entry name" value="RlpA-like_DPBB"/>
</dbReference>
<dbReference type="Pfam" id="PF01357">
    <property type="entry name" value="Expansin_C"/>
    <property type="match status" value="1"/>
</dbReference>
<evidence type="ECO:0000256" key="2">
    <source>
        <dbReference type="ARBA" id="ARBA00022512"/>
    </source>
</evidence>
<keyword evidence="3 6" id="KW-0964">Secreted</keyword>
<dbReference type="InterPro" id="IPR007112">
    <property type="entry name" value="Expansin/allergen_DPBB_dom"/>
</dbReference>
<dbReference type="SUPFAM" id="SSF50685">
    <property type="entry name" value="Barwin-like endoglucanases"/>
    <property type="match status" value="1"/>
</dbReference>
<dbReference type="InterPro" id="IPR036749">
    <property type="entry name" value="Expansin_CBD_sf"/>
</dbReference>
<evidence type="ECO:0000259" key="7">
    <source>
        <dbReference type="PROSITE" id="PS50842"/>
    </source>
</evidence>
<name>A0ABD3H248_9MARC</name>
<evidence type="ECO:0000256" key="3">
    <source>
        <dbReference type="ARBA" id="ARBA00022525"/>
    </source>
</evidence>
<dbReference type="PANTHER" id="PTHR31867">
    <property type="entry name" value="EXPANSIN-A15"/>
    <property type="match status" value="1"/>
</dbReference>
<feature type="domain" description="Expansin-like CBD" evidence="8">
    <location>
        <begin position="191"/>
        <end position="270"/>
    </location>
</feature>
<comment type="similarity">
    <text evidence="1 6">Belongs to the expansin family. Expansin A subfamily.</text>
</comment>
<dbReference type="InterPro" id="IPR007117">
    <property type="entry name" value="Expansin_CBD"/>
</dbReference>
<dbReference type="InterPro" id="IPR036908">
    <property type="entry name" value="RlpA-like_sf"/>
</dbReference>
<comment type="subcellular location">
    <subcellularLocation>
        <location evidence="6">Secreted</location>
        <location evidence="6">Cell wall</location>
    </subcellularLocation>
    <subcellularLocation>
        <location evidence="6">Membrane</location>
        <topology evidence="6">Peripheral membrane protein</topology>
    </subcellularLocation>
</comment>
<sequence>MAALVRFAVESAMALMAIVLLLRTKPVDASPWLVTTWTPSHATFYGTYDGAETMGGACGYGNLWWRGYGLNTAALSEALFNNGATCGACFQIRCDTTNPDAYGVKFCYKDAAPITITATNHCPPNWAKPSDMGGWCNPPRTHFDLPLVMFSYMAQSVAGIIPVQYRRYLTISRYPARGAGGIKFSLGGNPYFNLVLVHNVAGAGIVTAMQMKGDKTTWCTMTRNWGQNWECHVKFTGQKLSFMVTASNGSFRRIDNLTSEVWYFGQTYEACSNF</sequence>
<dbReference type="CDD" id="cd22274">
    <property type="entry name" value="DPBB_EXPA_N"/>
    <property type="match status" value="1"/>
</dbReference>
<dbReference type="SMART" id="SM00837">
    <property type="entry name" value="DPBB_1"/>
    <property type="match status" value="1"/>
</dbReference>
<proteinExistence type="inferred from homology"/>
<keyword evidence="4 6" id="KW-0732">Signal</keyword>
<dbReference type="Pfam" id="PF03330">
    <property type="entry name" value="DPBB_1"/>
    <property type="match status" value="1"/>
</dbReference>
<evidence type="ECO:0000256" key="1">
    <source>
        <dbReference type="ARBA" id="ARBA00005392"/>
    </source>
</evidence>
<dbReference type="InterPro" id="IPR007118">
    <property type="entry name" value="Expan_Lol_pI"/>
</dbReference>
<accession>A0ABD3H248</accession>
<dbReference type="AlphaFoldDB" id="A0ABD3H248"/>
<dbReference type="PROSITE" id="PS50843">
    <property type="entry name" value="EXPANSIN_CBD"/>
    <property type="match status" value="1"/>
</dbReference>
<evidence type="ECO:0000256" key="6">
    <source>
        <dbReference type="RuleBase" id="RU365023"/>
    </source>
</evidence>
<dbReference type="Gene3D" id="2.40.40.10">
    <property type="entry name" value="RlpA-like domain"/>
    <property type="match status" value="1"/>
</dbReference>
<dbReference type="EMBL" id="JBJQOH010000006">
    <property type="protein sequence ID" value="KAL3685607.1"/>
    <property type="molecule type" value="Genomic_DNA"/>
</dbReference>
<keyword evidence="10" id="KW-1185">Reference proteome</keyword>
<dbReference type="InterPro" id="IPR002963">
    <property type="entry name" value="Expansin"/>
</dbReference>
<feature type="domain" description="Expansin-like EG45" evidence="7">
    <location>
        <begin position="55"/>
        <end position="167"/>
    </location>
</feature>
<dbReference type="PRINTS" id="PR01225">
    <property type="entry name" value="EXPANSNFAMLY"/>
</dbReference>
<gene>
    <name evidence="9" type="ORF">R1sor_003629</name>
</gene>
<comment type="caution">
    <text evidence="9">The sequence shown here is derived from an EMBL/GenBank/DDBJ whole genome shotgun (WGS) entry which is preliminary data.</text>
</comment>
<reference evidence="9 10" key="1">
    <citation type="submission" date="2024-09" db="EMBL/GenBank/DDBJ databases">
        <title>Chromosome-scale assembly of Riccia sorocarpa.</title>
        <authorList>
            <person name="Paukszto L."/>
        </authorList>
    </citation>
    <scope>NUCLEOTIDE SEQUENCE [LARGE SCALE GENOMIC DNA]</scope>
    <source>
        <strain evidence="9">LP-2024</strain>
        <tissue evidence="9">Aerial parts of the thallus</tissue>
    </source>
</reference>
<dbReference type="Proteomes" id="UP001633002">
    <property type="component" value="Unassembled WGS sequence"/>
</dbReference>
<keyword evidence="2 6" id="KW-0134">Cell wall</keyword>
<dbReference type="PROSITE" id="PS50842">
    <property type="entry name" value="EXPANSIN_EG45"/>
    <property type="match status" value="1"/>
</dbReference>
<evidence type="ECO:0000313" key="10">
    <source>
        <dbReference type="Proteomes" id="UP001633002"/>
    </source>
</evidence>
<evidence type="ECO:0000256" key="4">
    <source>
        <dbReference type="ARBA" id="ARBA00022729"/>
    </source>
</evidence>
<feature type="chain" id="PRO_5044529404" description="Expansin" evidence="6">
    <location>
        <begin position="30"/>
        <end position="274"/>
    </location>
</feature>
<protein>
    <recommendedName>
        <fullName evidence="6">Expansin</fullName>
    </recommendedName>
</protein>
<organism evidence="9 10">
    <name type="scientific">Riccia sorocarpa</name>
    <dbReference type="NCBI Taxonomy" id="122646"/>
    <lineage>
        <taxon>Eukaryota</taxon>
        <taxon>Viridiplantae</taxon>
        <taxon>Streptophyta</taxon>
        <taxon>Embryophyta</taxon>
        <taxon>Marchantiophyta</taxon>
        <taxon>Marchantiopsida</taxon>
        <taxon>Marchantiidae</taxon>
        <taxon>Marchantiales</taxon>
        <taxon>Ricciaceae</taxon>
        <taxon>Riccia</taxon>
    </lineage>
</organism>
<dbReference type="SUPFAM" id="SSF49590">
    <property type="entry name" value="PHL pollen allergen"/>
    <property type="match status" value="1"/>
</dbReference>
<dbReference type="PRINTS" id="PR01226">
    <property type="entry name" value="EXPANSIN"/>
</dbReference>
<dbReference type="Gene3D" id="2.60.40.760">
    <property type="entry name" value="Expansin, cellulose-binding-like domain"/>
    <property type="match status" value="1"/>
</dbReference>
<evidence type="ECO:0000259" key="8">
    <source>
        <dbReference type="PROSITE" id="PS50843"/>
    </source>
</evidence>
<evidence type="ECO:0000256" key="5">
    <source>
        <dbReference type="ARBA" id="ARBA00023136"/>
    </source>
</evidence>